<dbReference type="OrthoDB" id="9782395at2"/>
<sequence length="205" mass="23131">MYLLLLPGPVQWVIERQEDAFPGMELQPVPAKVEGIMVLGSEGIPDSRTDILGQIGRAGVLPRLLWGRDLALAYPNLPLVLSSAGRPGGPSQASLYREFLLRVGWQEPERLVLLETPRTTREEAQTLRAAFPEWRAVVIVSHANHLPRVKRIFEKEGFEVHAVPATYTVLRHPAGEKLDWMPDLRHLHLWAGVVKEWIEGVMVNY</sequence>
<name>I5BT69_9BACT</name>
<comment type="caution">
    <text evidence="2">The sequence shown here is derived from an EMBL/GenBank/DDBJ whole genome shotgun (WGS) entry which is preliminary data.</text>
</comment>
<evidence type="ECO:0000313" key="3">
    <source>
        <dbReference type="Proteomes" id="UP000005551"/>
    </source>
</evidence>
<dbReference type="Proteomes" id="UP000005551">
    <property type="component" value="Unassembled WGS sequence"/>
</dbReference>
<accession>I5BT69</accession>
<dbReference type="STRING" id="1189621.A3SI_19401"/>
<reference evidence="2 3" key="1">
    <citation type="submission" date="2012-05" db="EMBL/GenBank/DDBJ databases">
        <title>Genome sequence of Nitritalea halalkaliphila LW7.</title>
        <authorList>
            <person name="Jangir P.K."/>
            <person name="Singh A."/>
            <person name="Shivaji S."/>
            <person name="Sharma R."/>
        </authorList>
    </citation>
    <scope>NUCLEOTIDE SEQUENCE [LARGE SCALE GENOMIC DNA]</scope>
    <source>
        <strain evidence="2 3">LW7</strain>
    </source>
</reference>
<gene>
    <name evidence="2" type="ORF">A3SI_19401</name>
</gene>
<dbReference type="AlphaFoldDB" id="I5BT69"/>
<dbReference type="RefSeq" id="WP_009057501.1">
    <property type="nucleotide sequence ID" value="NZ_AJYA01000076.1"/>
</dbReference>
<evidence type="ECO:0000259" key="1">
    <source>
        <dbReference type="Pfam" id="PF02698"/>
    </source>
</evidence>
<dbReference type="CDD" id="cd06259">
    <property type="entry name" value="YdcF-like"/>
    <property type="match status" value="1"/>
</dbReference>
<dbReference type="Pfam" id="PF02698">
    <property type="entry name" value="DUF218"/>
    <property type="match status" value="1"/>
</dbReference>
<protein>
    <submittedName>
        <fullName evidence="2">Integral membrane protein</fullName>
    </submittedName>
</protein>
<dbReference type="InterPro" id="IPR003848">
    <property type="entry name" value="DUF218"/>
</dbReference>
<keyword evidence="3" id="KW-1185">Reference proteome</keyword>
<dbReference type="EMBL" id="AJYA01000076">
    <property type="protein sequence ID" value="EIM72771.1"/>
    <property type="molecule type" value="Genomic_DNA"/>
</dbReference>
<proteinExistence type="predicted"/>
<organism evidence="2 3">
    <name type="scientific">Nitritalea halalkaliphila LW7</name>
    <dbReference type="NCBI Taxonomy" id="1189621"/>
    <lineage>
        <taxon>Bacteria</taxon>
        <taxon>Pseudomonadati</taxon>
        <taxon>Bacteroidota</taxon>
        <taxon>Cytophagia</taxon>
        <taxon>Cytophagales</taxon>
        <taxon>Cyclobacteriaceae</taxon>
        <taxon>Nitritalea</taxon>
    </lineage>
</organism>
<feature type="domain" description="DUF218" evidence="1">
    <location>
        <begin position="35"/>
        <end position="198"/>
    </location>
</feature>
<evidence type="ECO:0000313" key="2">
    <source>
        <dbReference type="EMBL" id="EIM72771.1"/>
    </source>
</evidence>